<keyword evidence="2" id="KW-1185">Reference proteome</keyword>
<protein>
    <submittedName>
        <fullName evidence="1">Uncharacterized protein</fullName>
    </submittedName>
</protein>
<proteinExistence type="predicted"/>
<gene>
    <name evidence="1" type="ORF">LOKO_02497</name>
</gene>
<accession>A0A125R0A4</accession>
<dbReference type="Proteomes" id="UP000063387">
    <property type="component" value="Chromosome"/>
</dbReference>
<dbReference type="KEGG" id="hco:LOKO_02497"/>
<sequence length="63" mass="7276">MDYSDYVERNFLLLSGVEPREGDVERTAEVLSRVLGAIDYSFGFVVDADLEEFDFEDLISRHK</sequence>
<dbReference type="AlphaFoldDB" id="A0A125R0A4"/>
<name>A0A125R0A4_9GAMM</name>
<dbReference type="EMBL" id="CP014226">
    <property type="protein sequence ID" value="AMD01557.1"/>
    <property type="molecule type" value="Genomic_DNA"/>
</dbReference>
<reference evidence="1 2" key="1">
    <citation type="journal article" date="2016" name="Genome Announc.">
        <title>Draft Genome Sequence of 'Halomonas chromatireducens' Strain AGD 8-3, a Haloalkaliphilic Chromate- and Selenite-Reducing Gammaproteobacterium.</title>
        <authorList>
            <person name="Sharko F.S."/>
            <person name="Shapovalova A.A."/>
            <person name="Tsygankova S.V."/>
            <person name="Komova A.V."/>
            <person name="Boulygina E.S."/>
            <person name="Teslyuk A.B."/>
            <person name="Gotovtsev P.M."/>
            <person name="Namsaraev Z.B."/>
            <person name="Khijniak T.V."/>
            <person name="Nedoluzhko A.V."/>
            <person name="Vasilov R.G."/>
        </authorList>
    </citation>
    <scope>NUCLEOTIDE SEQUENCE [LARGE SCALE GENOMIC DNA]</scope>
    <source>
        <strain evidence="1 2">AGD 8-3</strain>
    </source>
</reference>
<dbReference type="RefSeq" id="WP_066449667.1">
    <property type="nucleotide sequence ID" value="NZ_CP014226.1"/>
</dbReference>
<reference evidence="1 2" key="2">
    <citation type="submission" date="2016-02" db="EMBL/GenBank/DDBJ databases">
        <authorList>
            <person name="Wen L."/>
            <person name="He K."/>
            <person name="Yang H."/>
        </authorList>
    </citation>
    <scope>NUCLEOTIDE SEQUENCE [LARGE SCALE GENOMIC DNA]</scope>
    <source>
        <strain evidence="1 2">AGD 8-3</strain>
    </source>
</reference>
<dbReference type="PATRIC" id="fig|507626.3.peg.2497"/>
<evidence type="ECO:0000313" key="2">
    <source>
        <dbReference type="Proteomes" id="UP000063387"/>
    </source>
</evidence>
<dbReference type="OrthoDB" id="9962108at2"/>
<evidence type="ECO:0000313" key="1">
    <source>
        <dbReference type="EMBL" id="AMD01557.1"/>
    </source>
</evidence>
<organism evidence="1 2">
    <name type="scientific">Halomonas chromatireducens</name>
    <dbReference type="NCBI Taxonomy" id="507626"/>
    <lineage>
        <taxon>Bacteria</taxon>
        <taxon>Pseudomonadati</taxon>
        <taxon>Pseudomonadota</taxon>
        <taxon>Gammaproteobacteria</taxon>
        <taxon>Oceanospirillales</taxon>
        <taxon>Halomonadaceae</taxon>
        <taxon>Halomonas</taxon>
    </lineage>
</organism>
<dbReference type="STRING" id="507626.LOKO_02497"/>